<feature type="region of interest" description="Disordered" evidence="6">
    <location>
        <begin position="370"/>
        <end position="402"/>
    </location>
</feature>
<feature type="region of interest" description="Disordered" evidence="6">
    <location>
        <begin position="329"/>
        <end position="354"/>
    </location>
</feature>
<feature type="domain" description="TLC" evidence="8">
    <location>
        <begin position="68"/>
        <end position="325"/>
    </location>
</feature>
<name>F0U8C0_AJEC8</name>
<evidence type="ECO:0000256" key="4">
    <source>
        <dbReference type="ARBA" id="ARBA00023136"/>
    </source>
</evidence>
<dbReference type="Pfam" id="PF03798">
    <property type="entry name" value="TRAM_LAG1_CLN8"/>
    <property type="match status" value="2"/>
</dbReference>
<evidence type="ECO:0000256" key="2">
    <source>
        <dbReference type="ARBA" id="ARBA00022692"/>
    </source>
</evidence>
<dbReference type="GO" id="GO:0005783">
    <property type="term" value="C:endoplasmic reticulum"/>
    <property type="evidence" value="ECO:0007669"/>
    <property type="project" value="TreeGrafter"/>
</dbReference>
<evidence type="ECO:0000313" key="10">
    <source>
        <dbReference type="Proteomes" id="UP000008142"/>
    </source>
</evidence>
<reference evidence="10" key="1">
    <citation type="submission" date="2008-07" db="EMBL/GenBank/DDBJ databases">
        <title>Annotation of Ajellomyces capsulatus strain H88.</title>
        <authorList>
            <person name="Champion M."/>
            <person name="Cuomo C."/>
            <person name="Ma L.-J."/>
            <person name="Henn M.R."/>
            <person name="Sil A."/>
            <person name="Goldman B."/>
            <person name="Young S.K."/>
            <person name="Kodira C.D."/>
            <person name="Zeng Q."/>
            <person name="Koehrsen M."/>
            <person name="Alvarado L."/>
            <person name="Berlin A."/>
            <person name="Borenstein D."/>
            <person name="Chen Z."/>
            <person name="Engels R."/>
            <person name="Freedman E."/>
            <person name="Gellesch M."/>
            <person name="Goldberg J."/>
            <person name="Griggs A."/>
            <person name="Gujja S."/>
            <person name="Heiman D."/>
            <person name="Hepburn T."/>
            <person name="Howarth C."/>
            <person name="Jen D."/>
            <person name="Larson L."/>
            <person name="Lewis B."/>
            <person name="Mehta T."/>
            <person name="Park D."/>
            <person name="Pearson M."/>
            <person name="Roberts A."/>
            <person name="Saif S."/>
            <person name="Shea T."/>
            <person name="Shenoy N."/>
            <person name="Sisk P."/>
            <person name="Stolte C."/>
            <person name="Sykes S."/>
            <person name="Walk T."/>
            <person name="White J."/>
            <person name="Yandava C."/>
            <person name="Klein B."/>
            <person name="McEwen J.G."/>
            <person name="Puccia R."/>
            <person name="Goldman G.H."/>
            <person name="Felipe M.S."/>
            <person name="Nino-Vega G."/>
            <person name="San-Blas G."/>
            <person name="Taylor J."/>
            <person name="Mendoza L."/>
            <person name="Galagan J."/>
            <person name="Nusbaum C."/>
            <person name="Birren B."/>
        </authorList>
    </citation>
    <scope>NUCLEOTIDE SEQUENCE [LARGE SCALE GENOMIC DNA]</scope>
    <source>
        <strain evidence="10">H88</strain>
    </source>
</reference>
<gene>
    <name evidence="9" type="ORF">HCEG_00240</name>
</gene>
<evidence type="ECO:0000313" key="9">
    <source>
        <dbReference type="EMBL" id="EGC40878.1"/>
    </source>
</evidence>
<organism evidence="10">
    <name type="scientific">Ajellomyces capsulatus (strain H88)</name>
    <name type="common">Darling's disease fungus</name>
    <name type="synonym">Histoplasma capsulatum</name>
    <dbReference type="NCBI Taxonomy" id="544711"/>
    <lineage>
        <taxon>Eukaryota</taxon>
        <taxon>Fungi</taxon>
        <taxon>Dikarya</taxon>
        <taxon>Ascomycota</taxon>
        <taxon>Pezizomycotina</taxon>
        <taxon>Eurotiomycetes</taxon>
        <taxon>Eurotiomycetidae</taxon>
        <taxon>Onygenales</taxon>
        <taxon>Ajellomycetaceae</taxon>
        <taxon>Histoplasma</taxon>
    </lineage>
</organism>
<dbReference type="AlphaFoldDB" id="F0U8C0"/>
<dbReference type="InterPro" id="IPR006634">
    <property type="entry name" value="TLC-dom"/>
</dbReference>
<dbReference type="OrthoDB" id="10266980at2759"/>
<feature type="transmembrane region" description="Helical" evidence="7">
    <location>
        <begin position="141"/>
        <end position="162"/>
    </location>
</feature>
<feature type="transmembrane region" description="Helical" evidence="7">
    <location>
        <begin position="193"/>
        <end position="214"/>
    </location>
</feature>
<feature type="compositionally biased region" description="Low complexity" evidence="6">
    <location>
        <begin position="383"/>
        <end position="396"/>
    </location>
</feature>
<evidence type="ECO:0000256" key="5">
    <source>
        <dbReference type="PROSITE-ProRule" id="PRU00205"/>
    </source>
</evidence>
<dbReference type="GO" id="GO:0016020">
    <property type="term" value="C:membrane"/>
    <property type="evidence" value="ECO:0007669"/>
    <property type="project" value="UniProtKB-SubCell"/>
</dbReference>
<feature type="transmembrane region" description="Helical" evidence="7">
    <location>
        <begin position="77"/>
        <end position="97"/>
    </location>
</feature>
<dbReference type="PANTHER" id="PTHR13439:SF0">
    <property type="entry name" value="TOPOISOMERASE I DAMAGE AFFECTED PROTEIN 4"/>
    <property type="match status" value="1"/>
</dbReference>
<dbReference type="HOGENOM" id="CLU_034597_0_1_1"/>
<dbReference type="GO" id="GO:0055088">
    <property type="term" value="P:lipid homeostasis"/>
    <property type="evidence" value="ECO:0007669"/>
    <property type="project" value="TreeGrafter"/>
</dbReference>
<dbReference type="EMBL" id="DS990636">
    <property type="protein sequence ID" value="EGC40878.1"/>
    <property type="molecule type" value="Genomic_DNA"/>
</dbReference>
<dbReference type="SMART" id="SM00724">
    <property type="entry name" value="TLC"/>
    <property type="match status" value="1"/>
</dbReference>
<dbReference type="STRING" id="544711.F0U8C0"/>
<dbReference type="PROSITE" id="PS50922">
    <property type="entry name" value="TLC"/>
    <property type="match status" value="1"/>
</dbReference>
<dbReference type="PANTHER" id="PTHR13439">
    <property type="entry name" value="CT120 PROTEIN"/>
    <property type="match status" value="1"/>
</dbReference>
<sequence>MLDPVPSPPKWLQDAILPVAEKLGFHSMTLHIHEVIFFFAFYQLIQSVVSPLLSTALFPKFYPHFNRRTKLNWDVHVVSLIQSCLVNAAALWVMFADKERQAMTSSERVSGYSGTCGLVQAMAVGYFIWDLIVSTRYIGVFGIGLWFHAVSALWVFSLGFVLRPRKNTNFALDGRLAIFWLHFLASLRPFVNYYAPTFILYELSSPFLNFHWFFDKVNMTGSKAQWYNGMMLLLVFFCCRLVWGTWQSFRVFIDIFTVYSGASGGSTRIPVNATNAEASKFADDSMAGSVPLWLVATYLSSNFTLNSLNFFWFWRMIETVMKRFRAPAPDTKTKVETDEPTTAAKREASDSSDAVLEAAAKLEEQERLFINGGMPEYSDGEKTTVTSSTGTATAPSARRRKV</sequence>
<evidence type="ECO:0000259" key="8">
    <source>
        <dbReference type="PROSITE" id="PS50922"/>
    </source>
</evidence>
<protein>
    <submittedName>
        <fullName evidence="9">DUF887 domain-containing protein</fullName>
    </submittedName>
</protein>
<feature type="transmembrane region" description="Helical" evidence="7">
    <location>
        <begin position="35"/>
        <end position="57"/>
    </location>
</feature>
<keyword evidence="2 5" id="KW-0812">Transmembrane</keyword>
<evidence type="ECO:0000256" key="7">
    <source>
        <dbReference type="SAM" id="Phobius"/>
    </source>
</evidence>
<proteinExistence type="predicted"/>
<comment type="subcellular location">
    <subcellularLocation>
        <location evidence="1">Membrane</location>
        <topology evidence="1">Multi-pass membrane protein</topology>
    </subcellularLocation>
</comment>
<feature type="transmembrane region" description="Helical" evidence="7">
    <location>
        <begin position="109"/>
        <end position="129"/>
    </location>
</feature>
<keyword evidence="4 5" id="KW-0472">Membrane</keyword>
<feature type="transmembrane region" description="Helical" evidence="7">
    <location>
        <begin position="226"/>
        <end position="246"/>
    </location>
</feature>
<accession>F0U8C0</accession>
<evidence type="ECO:0000256" key="6">
    <source>
        <dbReference type="SAM" id="MobiDB-lite"/>
    </source>
</evidence>
<keyword evidence="3 7" id="KW-1133">Transmembrane helix</keyword>
<evidence type="ECO:0000256" key="1">
    <source>
        <dbReference type="ARBA" id="ARBA00004141"/>
    </source>
</evidence>
<dbReference type="OMA" id="AQWYNGM"/>
<dbReference type="VEuPathDB" id="FungiDB:I7I53_08403"/>
<evidence type="ECO:0000256" key="3">
    <source>
        <dbReference type="ARBA" id="ARBA00022989"/>
    </source>
</evidence>
<feature type="transmembrane region" description="Helical" evidence="7">
    <location>
        <begin position="292"/>
        <end position="314"/>
    </location>
</feature>
<dbReference type="InterPro" id="IPR050846">
    <property type="entry name" value="TLCD"/>
</dbReference>
<dbReference type="Proteomes" id="UP000008142">
    <property type="component" value="Unassembled WGS sequence"/>
</dbReference>